<dbReference type="InterPro" id="IPR000394">
    <property type="entry name" value="RNA_pol_sigma_54"/>
</dbReference>
<dbReference type="GO" id="GO:0003677">
    <property type="term" value="F:DNA binding"/>
    <property type="evidence" value="ECO:0007669"/>
    <property type="project" value="UniProtKB-KW"/>
</dbReference>
<dbReference type="PRINTS" id="PR00045">
    <property type="entry name" value="SIGMA54FCT"/>
</dbReference>
<dbReference type="eggNOG" id="COG1508">
    <property type="taxonomic scope" value="Bacteria"/>
</dbReference>
<dbReference type="STRING" id="1234409.C683_0393"/>
<evidence type="ECO:0000313" key="10">
    <source>
        <dbReference type="EMBL" id="EKU27612.1"/>
    </source>
</evidence>
<dbReference type="GO" id="GO:0006352">
    <property type="term" value="P:DNA-templated transcription initiation"/>
    <property type="evidence" value="ECO:0007669"/>
    <property type="project" value="InterPro"/>
</dbReference>
<evidence type="ECO:0000256" key="4">
    <source>
        <dbReference type="ARBA" id="ARBA00022695"/>
    </source>
</evidence>
<comment type="caution">
    <text evidence="10">The sequence shown here is derived from an EMBL/GenBank/DDBJ whole genome shotgun (WGS) entry which is preliminary data.</text>
</comment>
<sequence>MKQSLQHKQAQVQKQKLLLTQQLQQSIQLLNDSTEELVHFIEQKSLENPFLEYNRDYKEQFLVNNLKSYTEKEDFDWLAQISDQRTSLYDSLREQIHLNYRKSAIRNAMIHLLDFIDENGYLTIDLKQEYPRHEEYLLYLDALTLLQQLEPAGIGARDLQECLLLQIERDPYSPPLAYIILEENFLDFVHRNWNDLAKKYDCKLSDIQQIFDYVLTLTPNPGAIFQEVKEILLIPELSLSKDHEGLHLTLNFGNMPQINFTNDYYQAMFNQSTKEEKSFMIEKKNEVEWLQRSLAQRNETILSVGQQIVEAQIDFFLQPDHPLHALSLKEVAEKLGIHESTVSRAVNGKYIETWFGIFELRSFFVQKFSADNEAELTAQKIQQELRVLINDEDKRKPLSDQKLSDLLKEKGYEVSRRTIAKYRKELGIPATTKRKRFDDL</sequence>
<dbReference type="GO" id="GO:0001216">
    <property type="term" value="F:DNA-binding transcription activator activity"/>
    <property type="evidence" value="ECO:0007669"/>
    <property type="project" value="InterPro"/>
</dbReference>
<dbReference type="InterPro" id="IPR007634">
    <property type="entry name" value="RNA_pol_sigma_54_DNA-bd"/>
</dbReference>
<evidence type="ECO:0000256" key="6">
    <source>
        <dbReference type="ARBA" id="ARBA00023082"/>
    </source>
</evidence>
<evidence type="ECO:0000259" key="9">
    <source>
        <dbReference type="PROSITE" id="PS50943"/>
    </source>
</evidence>
<dbReference type="PROSITE" id="PS50943">
    <property type="entry name" value="HTH_CROC1"/>
    <property type="match status" value="1"/>
</dbReference>
<dbReference type="GO" id="GO:0000428">
    <property type="term" value="C:DNA-directed RNA polymerase complex"/>
    <property type="evidence" value="ECO:0007669"/>
    <property type="project" value="UniProtKB-KW"/>
</dbReference>
<dbReference type="EMBL" id="AMYT01000011">
    <property type="protein sequence ID" value="EKU27612.1"/>
    <property type="molecule type" value="Genomic_DNA"/>
</dbReference>
<reference evidence="10 11" key="1">
    <citation type="journal article" date="2013" name="Genome Announc.">
        <title>Draft Genome Sequence of Catellicoccus marimammalium, a Novel Species Commonly Found in Gull Feces.</title>
        <authorList>
            <person name="Weigand M.R."/>
            <person name="Ryu H."/>
            <person name="Bozcek L."/>
            <person name="Konstantinidis K.T."/>
            <person name="Santo Domingo J.W."/>
        </authorList>
    </citation>
    <scope>NUCLEOTIDE SEQUENCE [LARGE SCALE GENOMIC DNA]</scope>
    <source>
        <strain evidence="10 11">M35/04/3</strain>
    </source>
</reference>
<name>K8ZC67_9ENTE</name>
<dbReference type="PIRSF" id="PIRSF000774">
    <property type="entry name" value="RpoN"/>
    <property type="match status" value="1"/>
</dbReference>
<protein>
    <submittedName>
        <fullName evidence="10">RNA polymerase sigma-54 factor RpoN</fullName>
    </submittedName>
</protein>
<evidence type="ECO:0000256" key="1">
    <source>
        <dbReference type="ARBA" id="ARBA00008798"/>
    </source>
</evidence>
<dbReference type="PROSITE" id="PS50044">
    <property type="entry name" value="SIGMA54_3"/>
    <property type="match status" value="1"/>
</dbReference>
<dbReference type="InterPro" id="IPR007046">
    <property type="entry name" value="RNA_pol_sigma_54_core-bd"/>
</dbReference>
<dbReference type="Proteomes" id="UP000016057">
    <property type="component" value="Unassembled WGS sequence"/>
</dbReference>
<dbReference type="Gene3D" id="1.10.10.60">
    <property type="entry name" value="Homeodomain-like"/>
    <property type="match status" value="1"/>
</dbReference>
<keyword evidence="5" id="KW-0805">Transcription regulation</keyword>
<dbReference type="InterPro" id="IPR001387">
    <property type="entry name" value="Cro/C1-type_HTH"/>
</dbReference>
<dbReference type="AlphaFoldDB" id="K8ZC67"/>
<feature type="domain" description="HTH cro/C1-type" evidence="9">
    <location>
        <begin position="326"/>
        <end position="350"/>
    </location>
</feature>
<evidence type="ECO:0000256" key="5">
    <source>
        <dbReference type="ARBA" id="ARBA00023015"/>
    </source>
</evidence>
<dbReference type="PANTHER" id="PTHR32248:SF4">
    <property type="entry name" value="RNA POLYMERASE SIGMA-54 FACTOR"/>
    <property type="match status" value="1"/>
</dbReference>
<keyword evidence="4" id="KW-0548">Nucleotidyltransferase</keyword>
<keyword evidence="2" id="KW-0240">DNA-directed RNA polymerase</keyword>
<dbReference type="PATRIC" id="fig|1234409.3.peg.360"/>
<dbReference type="GO" id="GO:0016779">
    <property type="term" value="F:nucleotidyltransferase activity"/>
    <property type="evidence" value="ECO:0007669"/>
    <property type="project" value="UniProtKB-KW"/>
</dbReference>
<proteinExistence type="inferred from homology"/>
<dbReference type="Gene3D" id="1.10.10.1330">
    <property type="entry name" value="RNA polymerase sigma-54 factor, core-binding domain"/>
    <property type="match status" value="1"/>
</dbReference>
<dbReference type="PANTHER" id="PTHR32248">
    <property type="entry name" value="RNA POLYMERASE SIGMA-54 FACTOR"/>
    <property type="match status" value="1"/>
</dbReference>
<evidence type="ECO:0000256" key="2">
    <source>
        <dbReference type="ARBA" id="ARBA00022478"/>
    </source>
</evidence>
<evidence type="ECO:0000313" key="11">
    <source>
        <dbReference type="Proteomes" id="UP000016057"/>
    </source>
</evidence>
<dbReference type="Pfam" id="PF04963">
    <property type="entry name" value="Sigma54_CBD"/>
    <property type="match status" value="1"/>
</dbReference>
<evidence type="ECO:0000256" key="7">
    <source>
        <dbReference type="ARBA" id="ARBA00023125"/>
    </source>
</evidence>
<evidence type="ECO:0000256" key="3">
    <source>
        <dbReference type="ARBA" id="ARBA00022679"/>
    </source>
</evidence>
<comment type="similarity">
    <text evidence="1">Belongs to the sigma-54 factor family.</text>
</comment>
<keyword evidence="8" id="KW-0804">Transcription</keyword>
<evidence type="ECO:0000256" key="8">
    <source>
        <dbReference type="ARBA" id="ARBA00023163"/>
    </source>
</evidence>
<keyword evidence="7" id="KW-0238">DNA-binding</keyword>
<dbReference type="InterPro" id="IPR038709">
    <property type="entry name" value="RpoN_core-bd_sf"/>
</dbReference>
<keyword evidence="11" id="KW-1185">Reference proteome</keyword>
<organism evidence="10 11">
    <name type="scientific">Catellicoccus marimammalium M35/04/3</name>
    <dbReference type="NCBI Taxonomy" id="1234409"/>
    <lineage>
        <taxon>Bacteria</taxon>
        <taxon>Bacillati</taxon>
        <taxon>Bacillota</taxon>
        <taxon>Bacilli</taxon>
        <taxon>Lactobacillales</taxon>
        <taxon>Enterococcaceae</taxon>
        <taxon>Catellicoccus</taxon>
    </lineage>
</organism>
<dbReference type="Pfam" id="PF00309">
    <property type="entry name" value="Sigma54_AID"/>
    <property type="match status" value="1"/>
</dbReference>
<dbReference type="GO" id="GO:0016987">
    <property type="term" value="F:sigma factor activity"/>
    <property type="evidence" value="ECO:0007669"/>
    <property type="project" value="UniProtKB-KW"/>
</dbReference>
<dbReference type="PROSITE" id="PS00718">
    <property type="entry name" value="SIGMA54_2"/>
    <property type="match status" value="1"/>
</dbReference>
<gene>
    <name evidence="10" type="ORF">C683_0393</name>
</gene>
<keyword evidence="6" id="KW-0731">Sigma factor</keyword>
<dbReference type="RefSeq" id="WP_009488844.1">
    <property type="nucleotide sequence ID" value="NZ_AMYT01000011.1"/>
</dbReference>
<dbReference type="Pfam" id="PF04552">
    <property type="entry name" value="Sigma54_DBD"/>
    <property type="match status" value="1"/>
</dbReference>
<dbReference type="OrthoDB" id="9814402at2"/>
<dbReference type="NCBIfam" id="TIGR02395">
    <property type="entry name" value="rpoN_sigma"/>
    <property type="match status" value="1"/>
</dbReference>
<keyword evidence="3" id="KW-0808">Transferase</keyword>
<accession>K8ZC67</accession>